<reference evidence="8 9" key="1">
    <citation type="journal article" date="2011" name="Stand. Genomic Sci.">
        <title>Complete genome sequence of Haliscomenobacter hydrossis type strain (O).</title>
        <authorList>
            <consortium name="US DOE Joint Genome Institute (JGI-PGF)"/>
            <person name="Daligault H."/>
            <person name="Lapidus A."/>
            <person name="Zeytun A."/>
            <person name="Nolan M."/>
            <person name="Lucas S."/>
            <person name="Del Rio T.G."/>
            <person name="Tice H."/>
            <person name="Cheng J.F."/>
            <person name="Tapia R."/>
            <person name="Han C."/>
            <person name="Goodwin L."/>
            <person name="Pitluck S."/>
            <person name="Liolios K."/>
            <person name="Pagani I."/>
            <person name="Ivanova N."/>
            <person name="Huntemann M."/>
            <person name="Mavromatis K."/>
            <person name="Mikhailova N."/>
            <person name="Pati A."/>
            <person name="Chen A."/>
            <person name="Palaniappan K."/>
            <person name="Land M."/>
            <person name="Hauser L."/>
            <person name="Brambilla E.M."/>
            <person name="Rohde M."/>
            <person name="Verbarg S."/>
            <person name="Goker M."/>
            <person name="Bristow J."/>
            <person name="Eisen J.A."/>
            <person name="Markowitz V."/>
            <person name="Hugenholtz P."/>
            <person name="Kyrpides N.C."/>
            <person name="Klenk H.P."/>
            <person name="Woyke T."/>
        </authorList>
    </citation>
    <scope>NUCLEOTIDE SEQUENCE [LARGE SCALE GENOMIC DNA]</scope>
    <source>
        <strain evidence="9">ATCC 27775 / DSM 1100 / LMG 10767 / O</strain>
    </source>
</reference>
<keyword evidence="3" id="KW-0812">Transmembrane</keyword>
<dbReference type="EMBL" id="CP002691">
    <property type="protein sequence ID" value="AEE50985.1"/>
    <property type="molecule type" value="Genomic_DNA"/>
</dbReference>
<keyword evidence="6" id="KW-0998">Cell outer membrane</keyword>
<accession>F4KPP7</accession>
<dbReference type="Proteomes" id="UP000008461">
    <property type="component" value="Chromosome"/>
</dbReference>
<dbReference type="Gene3D" id="2.40.160.50">
    <property type="entry name" value="membrane protein fhac: a member of the omp85/tpsb transporter family"/>
    <property type="match status" value="1"/>
</dbReference>
<evidence type="ECO:0000256" key="6">
    <source>
        <dbReference type="ARBA" id="ARBA00023237"/>
    </source>
</evidence>
<dbReference type="KEGG" id="hhy:Halhy_3123"/>
<dbReference type="InterPro" id="IPR010827">
    <property type="entry name" value="BamA/TamA_POTRA"/>
</dbReference>
<evidence type="ECO:0000256" key="3">
    <source>
        <dbReference type="ARBA" id="ARBA00022692"/>
    </source>
</evidence>
<proteinExistence type="predicted"/>
<keyword evidence="9" id="KW-1185">Reference proteome</keyword>
<dbReference type="eggNOG" id="COG4775">
    <property type="taxonomic scope" value="Bacteria"/>
</dbReference>
<dbReference type="PROSITE" id="PS51779">
    <property type="entry name" value="POTRA"/>
    <property type="match status" value="2"/>
</dbReference>
<sequence length="856" mass="97080">MRYIQCSMLSLLRITRINLLLLVVALLPLSLTAQIRDSLPIADYTTPANFEIGGVRVTGAQFSDANAITSISGLKVGDKIRIPGPAIPKAIKALLQLRLFTNVQIIQEKTIGDVVFLELQVQERPRLSLYTYKGVGKGQHETLNEIVNQHITKGGIVTENMKSNAARGLEKSFIKKGWLDVHVEVQEAPDTARLNSVKLTFDINLEEKVKIKDISFVGVTNVNEKKLLKKMDKTKEKKRFLAGSKFIGDEYEDDKKEIIKYFNTVGYRDARILSDSIWRDDKGEMHITLNLNEGNRYYFRNLTWKGNSIYDEEALNQVLGIKKGDIYNQELLENRLRFSQDGRDVSTLYMDNGYLFFNVDPTEVSIENDSIDLELRIFEGPQATIDKVIIKGNDRTHEHVIRRELRTLPGEKFSRSQIIRSQRQILALNYFNPEKLDIQTPVNAERGTVDIQYVVEERPADQLELSAGWGGARRVIGTLGVSFNNFSMRNVFKKEAWRPLPTGDGQRLSIRAQTNGQFYQSYNVSFTEPWLGGHKPNSFTVGGFFNRFAYPLFDGGSQSLNIVQGSVSLGTRLKWPDDNFVSSTTINIQSLRLNQWTQGLFRTDQGEIVSTGNFNNFSLRQNLVRSTVNDPTFPKDGSNISLILQLTPPYSLFNKTKNYGELSANERFRYLEYHKWRFDVDWYTTIVGKLVLKTSSRIGILGFYNRKIGTSPFERFQVGGDGLNNQQFGFQGVDIISARGYEIADFENNADPSGSGQTPTPIFNKFTLELRYPLSLNPSSTIYVHTFMQGVNTWKSLRDYNPFDLKRSAGVGLRVFLPMFGILGFDYGLGFDKPNVTNLFAKGVANFNIVLGFEPE</sequence>
<feature type="domain" description="POTRA" evidence="7">
    <location>
        <begin position="297"/>
        <end position="380"/>
    </location>
</feature>
<evidence type="ECO:0000256" key="5">
    <source>
        <dbReference type="ARBA" id="ARBA00023136"/>
    </source>
</evidence>
<dbReference type="PANTHER" id="PTHR12815:SF47">
    <property type="entry name" value="TRANSLOCATION AND ASSEMBLY MODULE SUBUNIT TAMA"/>
    <property type="match status" value="1"/>
</dbReference>
<dbReference type="GO" id="GO:0019867">
    <property type="term" value="C:outer membrane"/>
    <property type="evidence" value="ECO:0007669"/>
    <property type="project" value="InterPro"/>
</dbReference>
<evidence type="ECO:0000313" key="8">
    <source>
        <dbReference type="EMBL" id="AEE50985.1"/>
    </source>
</evidence>
<dbReference type="InterPro" id="IPR023707">
    <property type="entry name" value="OM_assembly_BamA"/>
</dbReference>
<dbReference type="Gene3D" id="3.10.20.310">
    <property type="entry name" value="membrane protein fhac"/>
    <property type="match status" value="4"/>
</dbReference>
<dbReference type="InterPro" id="IPR034746">
    <property type="entry name" value="POTRA"/>
</dbReference>
<dbReference type="InterPro" id="IPR039910">
    <property type="entry name" value="D15-like"/>
</dbReference>
<evidence type="ECO:0000313" key="9">
    <source>
        <dbReference type="Proteomes" id="UP000008461"/>
    </source>
</evidence>
<dbReference type="Pfam" id="PF07244">
    <property type="entry name" value="POTRA"/>
    <property type="match status" value="3"/>
</dbReference>
<evidence type="ECO:0000256" key="4">
    <source>
        <dbReference type="ARBA" id="ARBA00022729"/>
    </source>
</evidence>
<dbReference type="AlphaFoldDB" id="F4KPP7"/>
<protein>
    <submittedName>
        <fullName evidence="8">Surface antigen (D15)</fullName>
    </submittedName>
</protein>
<organism evidence="8 9">
    <name type="scientific">Haliscomenobacter hydrossis (strain ATCC 27775 / DSM 1100 / LMG 10767 / O)</name>
    <dbReference type="NCBI Taxonomy" id="760192"/>
    <lineage>
        <taxon>Bacteria</taxon>
        <taxon>Pseudomonadati</taxon>
        <taxon>Bacteroidota</taxon>
        <taxon>Saprospiria</taxon>
        <taxon>Saprospirales</taxon>
        <taxon>Haliscomenobacteraceae</taxon>
        <taxon>Haliscomenobacter</taxon>
    </lineage>
</organism>
<keyword evidence="5" id="KW-0472">Membrane</keyword>
<name>F4KPP7_HALH1</name>
<evidence type="ECO:0000256" key="2">
    <source>
        <dbReference type="ARBA" id="ARBA00022452"/>
    </source>
</evidence>
<keyword evidence="4" id="KW-0732">Signal</keyword>
<keyword evidence="2" id="KW-1134">Transmembrane beta strand</keyword>
<dbReference type="RefSeq" id="WP_013765528.1">
    <property type="nucleotide sequence ID" value="NC_015510.1"/>
</dbReference>
<reference key="2">
    <citation type="submission" date="2011-04" db="EMBL/GenBank/DDBJ databases">
        <title>Complete sequence of chromosome of Haliscomenobacter hydrossis DSM 1100.</title>
        <authorList>
            <consortium name="US DOE Joint Genome Institute (JGI-PGF)"/>
            <person name="Lucas S."/>
            <person name="Han J."/>
            <person name="Lapidus A."/>
            <person name="Bruce D."/>
            <person name="Goodwin L."/>
            <person name="Pitluck S."/>
            <person name="Peters L."/>
            <person name="Kyrpides N."/>
            <person name="Mavromatis K."/>
            <person name="Ivanova N."/>
            <person name="Ovchinnikova G."/>
            <person name="Pagani I."/>
            <person name="Daligault H."/>
            <person name="Detter J.C."/>
            <person name="Han C."/>
            <person name="Land M."/>
            <person name="Hauser L."/>
            <person name="Markowitz V."/>
            <person name="Cheng J.-F."/>
            <person name="Hugenholtz P."/>
            <person name="Woyke T."/>
            <person name="Wu D."/>
            <person name="Verbarg S."/>
            <person name="Frueling A."/>
            <person name="Brambilla E."/>
            <person name="Klenk H.-P."/>
            <person name="Eisen J.A."/>
        </authorList>
    </citation>
    <scope>NUCLEOTIDE SEQUENCE</scope>
    <source>
        <strain>DSM 1100</strain>
    </source>
</reference>
<dbReference type="GO" id="GO:0071709">
    <property type="term" value="P:membrane assembly"/>
    <property type="evidence" value="ECO:0007669"/>
    <property type="project" value="InterPro"/>
</dbReference>
<dbReference type="OrthoDB" id="9802086at2"/>
<evidence type="ECO:0000256" key="1">
    <source>
        <dbReference type="ARBA" id="ARBA00004370"/>
    </source>
</evidence>
<dbReference type="PIRSF" id="PIRSF006076">
    <property type="entry name" value="OM_assembly_OMP85"/>
    <property type="match status" value="1"/>
</dbReference>
<dbReference type="STRING" id="760192.Halhy_3123"/>
<dbReference type="HOGENOM" id="CLU_007664_3_0_10"/>
<comment type="subcellular location">
    <subcellularLocation>
        <location evidence="1">Membrane</location>
    </subcellularLocation>
</comment>
<evidence type="ECO:0000259" key="7">
    <source>
        <dbReference type="PROSITE" id="PS51779"/>
    </source>
</evidence>
<feature type="domain" description="POTRA" evidence="7">
    <location>
        <begin position="383"/>
        <end position="458"/>
    </location>
</feature>
<gene>
    <name evidence="8" type="ordered locus">Halhy_3123</name>
</gene>
<dbReference type="PANTHER" id="PTHR12815">
    <property type="entry name" value="SORTING AND ASSEMBLY MACHINERY SAMM50 PROTEIN FAMILY MEMBER"/>
    <property type="match status" value="1"/>
</dbReference>